<evidence type="ECO:0000256" key="1">
    <source>
        <dbReference type="SAM" id="Coils"/>
    </source>
</evidence>
<proteinExistence type="predicted"/>
<dbReference type="AlphaFoldDB" id="A0A6A6FG96"/>
<sequence>RIYALTGSVAAITATGAWYGAGLNMRQEYKQEIQKASEATPTEKLAQLETMRAQLQRTKDELQAKIDKLHGKER</sequence>
<organism evidence="2 3">
    <name type="scientific">Cercospora zeae-maydis SCOH1-5</name>
    <dbReference type="NCBI Taxonomy" id="717836"/>
    <lineage>
        <taxon>Eukaryota</taxon>
        <taxon>Fungi</taxon>
        <taxon>Dikarya</taxon>
        <taxon>Ascomycota</taxon>
        <taxon>Pezizomycotina</taxon>
        <taxon>Dothideomycetes</taxon>
        <taxon>Dothideomycetidae</taxon>
        <taxon>Mycosphaerellales</taxon>
        <taxon>Mycosphaerellaceae</taxon>
        <taxon>Cercospora</taxon>
    </lineage>
</organism>
<name>A0A6A6FG96_9PEZI</name>
<reference evidence="2" key="1">
    <citation type="journal article" date="2020" name="Stud. Mycol.">
        <title>101 Dothideomycetes genomes: a test case for predicting lifestyles and emergence of pathogens.</title>
        <authorList>
            <person name="Haridas S."/>
            <person name="Albert R."/>
            <person name="Binder M."/>
            <person name="Bloem J."/>
            <person name="Labutti K."/>
            <person name="Salamov A."/>
            <person name="Andreopoulos B."/>
            <person name="Baker S."/>
            <person name="Barry K."/>
            <person name="Bills G."/>
            <person name="Bluhm B."/>
            <person name="Cannon C."/>
            <person name="Castanera R."/>
            <person name="Culley D."/>
            <person name="Daum C."/>
            <person name="Ezra D."/>
            <person name="Gonzalez J."/>
            <person name="Henrissat B."/>
            <person name="Kuo A."/>
            <person name="Liang C."/>
            <person name="Lipzen A."/>
            <person name="Lutzoni F."/>
            <person name="Magnuson J."/>
            <person name="Mondo S."/>
            <person name="Nolan M."/>
            <person name="Ohm R."/>
            <person name="Pangilinan J."/>
            <person name="Park H.-J."/>
            <person name="Ramirez L."/>
            <person name="Alfaro M."/>
            <person name="Sun H."/>
            <person name="Tritt A."/>
            <person name="Yoshinaga Y."/>
            <person name="Zwiers L.-H."/>
            <person name="Turgeon B."/>
            <person name="Goodwin S."/>
            <person name="Spatafora J."/>
            <person name="Crous P."/>
            <person name="Grigoriev I."/>
        </authorList>
    </citation>
    <scope>NUCLEOTIDE SEQUENCE</scope>
    <source>
        <strain evidence="2">SCOH1-5</strain>
    </source>
</reference>
<dbReference type="Proteomes" id="UP000799539">
    <property type="component" value="Unassembled WGS sequence"/>
</dbReference>
<dbReference type="EMBL" id="ML992673">
    <property type="protein sequence ID" value="KAF2212442.1"/>
    <property type="molecule type" value="Genomic_DNA"/>
</dbReference>
<keyword evidence="1" id="KW-0175">Coiled coil</keyword>
<feature type="non-terminal residue" evidence="2">
    <location>
        <position position="1"/>
    </location>
</feature>
<gene>
    <name evidence="2" type="ORF">CERZMDRAFT_17396</name>
</gene>
<feature type="non-terminal residue" evidence="2">
    <location>
        <position position="74"/>
    </location>
</feature>
<accession>A0A6A6FG96</accession>
<feature type="coiled-coil region" evidence="1">
    <location>
        <begin position="45"/>
        <end position="72"/>
    </location>
</feature>
<keyword evidence="3" id="KW-1185">Reference proteome</keyword>
<evidence type="ECO:0000313" key="3">
    <source>
        <dbReference type="Proteomes" id="UP000799539"/>
    </source>
</evidence>
<evidence type="ECO:0000313" key="2">
    <source>
        <dbReference type="EMBL" id="KAF2212442.1"/>
    </source>
</evidence>
<protein>
    <submittedName>
        <fullName evidence="2">Uncharacterized protein</fullName>
    </submittedName>
</protein>
<dbReference type="OrthoDB" id="3649628at2759"/>